<name>A0A9Q1JK26_9CARY</name>
<dbReference type="Proteomes" id="UP001153076">
    <property type="component" value="Unassembled WGS sequence"/>
</dbReference>
<keyword evidence="2" id="KW-1185">Reference proteome</keyword>
<reference evidence="1" key="1">
    <citation type="submission" date="2022-04" db="EMBL/GenBank/DDBJ databases">
        <title>Carnegiea gigantea Genome sequencing and assembly v2.</title>
        <authorList>
            <person name="Copetti D."/>
            <person name="Sanderson M.J."/>
            <person name="Burquez A."/>
            <person name="Wojciechowski M.F."/>
        </authorList>
    </citation>
    <scope>NUCLEOTIDE SEQUENCE</scope>
    <source>
        <strain evidence="1">SGP5-SGP5p</strain>
        <tissue evidence="1">Aerial part</tissue>
    </source>
</reference>
<sequence length="177" mass="20859">MVKQMKMACYVHQLQRVCDNFTDNNSEMAKIMQLFYYNLLVLSIEQRVQLCREFLNEGLRWLCLLSPASNHRGQMVIQIAFSKKHELARGYFKKSSTPVCMIKTNIQKAYDSDFIVEVLYSFLFVEKVMRRMMIHVKAVSYPFFFNDENLPTLKRARKVSQGDPLSPYSLSFLWNIS</sequence>
<organism evidence="1 2">
    <name type="scientific">Carnegiea gigantea</name>
    <dbReference type="NCBI Taxonomy" id="171969"/>
    <lineage>
        <taxon>Eukaryota</taxon>
        <taxon>Viridiplantae</taxon>
        <taxon>Streptophyta</taxon>
        <taxon>Embryophyta</taxon>
        <taxon>Tracheophyta</taxon>
        <taxon>Spermatophyta</taxon>
        <taxon>Magnoliopsida</taxon>
        <taxon>eudicotyledons</taxon>
        <taxon>Gunneridae</taxon>
        <taxon>Pentapetalae</taxon>
        <taxon>Caryophyllales</taxon>
        <taxon>Cactineae</taxon>
        <taxon>Cactaceae</taxon>
        <taxon>Cactoideae</taxon>
        <taxon>Echinocereeae</taxon>
        <taxon>Carnegiea</taxon>
    </lineage>
</organism>
<protein>
    <submittedName>
        <fullName evidence="1">Uncharacterized protein</fullName>
    </submittedName>
</protein>
<gene>
    <name evidence="1" type="ORF">Cgig2_021928</name>
</gene>
<proteinExistence type="predicted"/>
<dbReference type="AlphaFoldDB" id="A0A9Q1JK26"/>
<dbReference type="EMBL" id="JAKOGI010002073">
    <property type="protein sequence ID" value="KAJ8423036.1"/>
    <property type="molecule type" value="Genomic_DNA"/>
</dbReference>
<evidence type="ECO:0000313" key="2">
    <source>
        <dbReference type="Proteomes" id="UP001153076"/>
    </source>
</evidence>
<dbReference type="OrthoDB" id="1724700at2759"/>
<comment type="caution">
    <text evidence="1">The sequence shown here is derived from an EMBL/GenBank/DDBJ whole genome shotgun (WGS) entry which is preliminary data.</text>
</comment>
<evidence type="ECO:0000313" key="1">
    <source>
        <dbReference type="EMBL" id="KAJ8423036.1"/>
    </source>
</evidence>
<accession>A0A9Q1JK26</accession>